<dbReference type="SUPFAM" id="SSF63829">
    <property type="entry name" value="Calcium-dependent phosphotriesterase"/>
    <property type="match status" value="1"/>
</dbReference>
<protein>
    <recommendedName>
        <fullName evidence="4">SMP-30/Gluconolactonase/LRE-like region domain-containing protein</fullName>
    </recommendedName>
</protein>
<evidence type="ECO:0008006" key="4">
    <source>
        <dbReference type="Google" id="ProtNLM"/>
    </source>
</evidence>
<dbReference type="InterPro" id="IPR011042">
    <property type="entry name" value="6-blade_b-propeller_TolB-like"/>
</dbReference>
<evidence type="ECO:0000256" key="1">
    <source>
        <dbReference type="SAM" id="SignalP"/>
    </source>
</evidence>
<feature type="chain" id="PRO_5010870111" description="SMP-30/Gluconolactonase/LRE-like region domain-containing protein" evidence="1">
    <location>
        <begin position="19"/>
        <end position="340"/>
    </location>
</feature>
<evidence type="ECO:0000313" key="3">
    <source>
        <dbReference type="Proteomes" id="UP000215127"/>
    </source>
</evidence>
<dbReference type="STRING" id="1276538.A0A1X7RNI2"/>
<dbReference type="InterPro" id="IPR052998">
    <property type="entry name" value="Hetero-Diels-Alderase-like"/>
</dbReference>
<dbReference type="Gene3D" id="2.120.10.30">
    <property type="entry name" value="TolB, C-terminal domain"/>
    <property type="match status" value="1"/>
</dbReference>
<reference evidence="2 3" key="1">
    <citation type="submission" date="2016-06" db="EMBL/GenBank/DDBJ databases">
        <authorList>
            <person name="Kjaerup R.B."/>
            <person name="Dalgaard T.S."/>
            <person name="Juul-Madsen H.R."/>
        </authorList>
    </citation>
    <scope>NUCLEOTIDE SEQUENCE [LARGE SCALE GENOMIC DNA]</scope>
</reference>
<feature type="signal peptide" evidence="1">
    <location>
        <begin position="1"/>
        <end position="18"/>
    </location>
</feature>
<dbReference type="AlphaFoldDB" id="A0A1X7RNI2"/>
<evidence type="ECO:0000313" key="2">
    <source>
        <dbReference type="EMBL" id="SMQ48780.1"/>
    </source>
</evidence>
<dbReference type="EMBL" id="LT853694">
    <property type="protein sequence ID" value="SMQ48780.1"/>
    <property type="molecule type" value="Genomic_DNA"/>
</dbReference>
<accession>A0A1X7RNI2</accession>
<gene>
    <name evidence="2" type="ORF">ZT3D7_G3930</name>
</gene>
<dbReference type="PANTHER" id="PTHR42060:SF1">
    <property type="entry name" value="NHL REPEAT-CONTAINING PROTEIN"/>
    <property type="match status" value="1"/>
</dbReference>
<dbReference type="Proteomes" id="UP000215127">
    <property type="component" value="Chromosome 3"/>
</dbReference>
<organism evidence="2 3">
    <name type="scientific">Zymoseptoria tritici (strain ST99CH_3D7)</name>
    <dbReference type="NCBI Taxonomy" id="1276538"/>
    <lineage>
        <taxon>Eukaryota</taxon>
        <taxon>Fungi</taxon>
        <taxon>Dikarya</taxon>
        <taxon>Ascomycota</taxon>
        <taxon>Pezizomycotina</taxon>
        <taxon>Dothideomycetes</taxon>
        <taxon>Dothideomycetidae</taxon>
        <taxon>Mycosphaerellales</taxon>
        <taxon>Mycosphaerellaceae</taxon>
        <taxon>Zymoseptoria</taxon>
    </lineage>
</organism>
<keyword evidence="1" id="KW-0732">Signal</keyword>
<proteinExistence type="predicted"/>
<sequence length="340" mass="35403">MWTTPLLLVGLCASACCASPFKVNTGKESSEGLAARSLPDSAFKTVYQFPDGHFAENLAVRPDGSLLVTIIGAPEVWLVHPAKSEASVVHTFTGQGNSVLGITEYQPDIFAVAVGEYSVSEVSGKEGSWSIWSLDFSGGSVKASKITAIPAASFLNGLTSLSSKGIVLAADSAQGVVYRIDTVTGKSSVAIDSAALKPNASATYHLGVNGIHVHGPYLYFDNAGQSPLLGRFTLSADGTSSESAEVIVEDPTFPVNDKYYGFGDFTFDGSGNVWLATNPSKQIVKISPEGVATVEAGSLDDTTLQGCTSLQFGRTASDRNVLYVNVNGAGGKLVAVNTSE</sequence>
<dbReference type="PANTHER" id="PTHR42060">
    <property type="entry name" value="NHL REPEAT-CONTAINING PROTEIN-RELATED"/>
    <property type="match status" value="1"/>
</dbReference>
<keyword evidence="3" id="KW-1185">Reference proteome</keyword>
<name>A0A1X7RNI2_ZYMT9</name>